<sequence>MKYIIILLFVHQCITFDIPKSACKTDLTIDNNHYNVTETYNVGDVYPTDAHYDPYGNLFFVGYGRNYKGYFFNIKVIKQNSTEAQNITGLPEGESYSIAVDKKNAKEEIVFIASETLTYIHENDTGPLKLVKNIPGKVTAISFDYSGNFILGTYGKIFKYTANINVCYHRKT</sequence>
<evidence type="ECO:0000313" key="2">
    <source>
        <dbReference type="EMBL" id="CAH2106266.1"/>
    </source>
</evidence>
<dbReference type="SUPFAM" id="SSF63829">
    <property type="entry name" value="Calcium-dependent phosphotriesterase"/>
    <property type="match status" value="1"/>
</dbReference>
<evidence type="ECO:0000313" key="3">
    <source>
        <dbReference type="Proteomes" id="UP001153954"/>
    </source>
</evidence>
<feature type="signal peptide" evidence="1">
    <location>
        <begin position="1"/>
        <end position="15"/>
    </location>
</feature>
<dbReference type="AlphaFoldDB" id="A0AAU9VAL7"/>
<dbReference type="Proteomes" id="UP001153954">
    <property type="component" value="Unassembled WGS sequence"/>
</dbReference>
<name>A0AAU9VAL7_EUPED</name>
<organism evidence="2 3">
    <name type="scientific">Euphydryas editha</name>
    <name type="common">Edith's checkerspot</name>
    <dbReference type="NCBI Taxonomy" id="104508"/>
    <lineage>
        <taxon>Eukaryota</taxon>
        <taxon>Metazoa</taxon>
        <taxon>Ecdysozoa</taxon>
        <taxon>Arthropoda</taxon>
        <taxon>Hexapoda</taxon>
        <taxon>Insecta</taxon>
        <taxon>Pterygota</taxon>
        <taxon>Neoptera</taxon>
        <taxon>Endopterygota</taxon>
        <taxon>Lepidoptera</taxon>
        <taxon>Glossata</taxon>
        <taxon>Ditrysia</taxon>
        <taxon>Papilionoidea</taxon>
        <taxon>Nymphalidae</taxon>
        <taxon>Nymphalinae</taxon>
        <taxon>Euphydryas</taxon>
    </lineage>
</organism>
<evidence type="ECO:0008006" key="4">
    <source>
        <dbReference type="Google" id="ProtNLM"/>
    </source>
</evidence>
<keyword evidence="1" id="KW-0732">Signal</keyword>
<feature type="chain" id="PRO_5043863416" description="Ommochrome-binding protein-like" evidence="1">
    <location>
        <begin position="16"/>
        <end position="172"/>
    </location>
</feature>
<comment type="caution">
    <text evidence="2">The sequence shown here is derived from an EMBL/GenBank/DDBJ whole genome shotgun (WGS) entry which is preliminary data.</text>
</comment>
<protein>
    <recommendedName>
        <fullName evidence="4">Ommochrome-binding protein-like</fullName>
    </recommendedName>
</protein>
<evidence type="ECO:0000256" key="1">
    <source>
        <dbReference type="SAM" id="SignalP"/>
    </source>
</evidence>
<gene>
    <name evidence="2" type="ORF">EEDITHA_LOCUS20423</name>
</gene>
<keyword evidence="3" id="KW-1185">Reference proteome</keyword>
<reference evidence="2" key="1">
    <citation type="submission" date="2022-03" db="EMBL/GenBank/DDBJ databases">
        <authorList>
            <person name="Tunstrom K."/>
        </authorList>
    </citation>
    <scope>NUCLEOTIDE SEQUENCE</scope>
</reference>
<dbReference type="EMBL" id="CAKOGL010000029">
    <property type="protein sequence ID" value="CAH2106266.1"/>
    <property type="molecule type" value="Genomic_DNA"/>
</dbReference>
<accession>A0AAU9VAL7</accession>
<proteinExistence type="predicted"/>